<proteinExistence type="predicted"/>
<organism evidence="1 2">
    <name type="scientific">Algoriphagus zhangzhouensis</name>
    <dbReference type="NCBI Taxonomy" id="1073327"/>
    <lineage>
        <taxon>Bacteria</taxon>
        <taxon>Pseudomonadati</taxon>
        <taxon>Bacteroidota</taxon>
        <taxon>Cytophagia</taxon>
        <taxon>Cytophagales</taxon>
        <taxon>Cyclobacteriaceae</taxon>
        <taxon>Algoriphagus</taxon>
    </lineage>
</organism>
<dbReference type="EMBL" id="FRXN01000002">
    <property type="protein sequence ID" value="SHO61859.1"/>
    <property type="molecule type" value="Genomic_DNA"/>
</dbReference>
<accession>A0A1M7ZAM4</accession>
<name>A0A1M7ZAM4_9BACT</name>
<keyword evidence="2" id="KW-1185">Reference proteome</keyword>
<dbReference type="Proteomes" id="UP000184609">
    <property type="component" value="Unassembled WGS sequence"/>
</dbReference>
<dbReference type="PROSITE" id="PS51257">
    <property type="entry name" value="PROKAR_LIPOPROTEIN"/>
    <property type="match status" value="1"/>
</dbReference>
<protein>
    <submittedName>
        <fullName evidence="1">Uncharacterized protein</fullName>
    </submittedName>
</protein>
<dbReference type="RefSeq" id="WP_073571283.1">
    <property type="nucleotide sequence ID" value="NZ_FRXN01000002.1"/>
</dbReference>
<sequence>MRLPLASILLVILISSCRETKSFEDLTVVTEILEEEDTLTEAPEQFTQEDQENIQRLIGLTLTDQFKEDIDLGIVDSLSRKYKYVQVDLNDDSNKEILVGLTGPYFCGSGGCTFLLLSHHGDIITQFSVTRMPVYLDTEKSNGWNNLIVYSGGDNRLVKFDGNSYPSNPSTLDAYSGDLDLLKKLMDWDSLETFSY</sequence>
<evidence type="ECO:0000313" key="1">
    <source>
        <dbReference type="EMBL" id="SHO61859.1"/>
    </source>
</evidence>
<evidence type="ECO:0000313" key="2">
    <source>
        <dbReference type="Proteomes" id="UP000184609"/>
    </source>
</evidence>
<gene>
    <name evidence="1" type="ORF">SAMN04488108_1628</name>
</gene>
<dbReference type="OrthoDB" id="5348860at2"/>
<reference evidence="2" key="1">
    <citation type="submission" date="2016-12" db="EMBL/GenBank/DDBJ databases">
        <authorList>
            <person name="Varghese N."/>
            <person name="Submissions S."/>
        </authorList>
    </citation>
    <scope>NUCLEOTIDE SEQUENCE [LARGE SCALE GENOMIC DNA]</scope>
    <source>
        <strain evidence="2">DSM 25035</strain>
    </source>
</reference>
<dbReference type="AlphaFoldDB" id="A0A1M7ZAM4"/>